<dbReference type="RefSeq" id="WP_185118674.1">
    <property type="nucleotide sequence ID" value="NZ_JACJVQ010000005.1"/>
</dbReference>
<keyword evidence="1" id="KW-1133">Transmembrane helix</keyword>
<feature type="transmembrane region" description="Helical" evidence="1">
    <location>
        <begin position="152"/>
        <end position="176"/>
    </location>
</feature>
<sequence length="268" mass="29626">MANFWKLVQNENMKIYRRIRAWIMLGFVVFVPVLISAIYIIASGDNDANNWEMMKLETTILYQLITIFTVVKAADSVAGEFSTGTIKLLLIRPWSRSMILLSKFVALLLFALLQMALCFVVTWGLNAALFGISSDSSAVIPAFSPVAGDSVWVYIGLLYLYLFIAQVMILSVAFMLSAAFRSGGLAIGLSIFVLLSGSFITGMLSLTEKPWVKYVLFANVDLTSYLSGSTPLPEQNMTLGFSLAVLAGYFIVFNLVSWLVFVRRDVAA</sequence>
<evidence type="ECO:0000313" key="3">
    <source>
        <dbReference type="Proteomes" id="UP000535838"/>
    </source>
</evidence>
<dbReference type="EMBL" id="JACJVQ010000005">
    <property type="protein sequence ID" value="MBB6633429.1"/>
    <property type="molecule type" value="Genomic_DNA"/>
</dbReference>
<accession>A0A841SR96</accession>
<feature type="transmembrane region" description="Helical" evidence="1">
    <location>
        <begin position="21"/>
        <end position="41"/>
    </location>
</feature>
<keyword evidence="1" id="KW-0812">Transmembrane</keyword>
<dbReference type="PANTHER" id="PTHR37305:SF1">
    <property type="entry name" value="MEMBRANE PROTEIN"/>
    <property type="match status" value="1"/>
</dbReference>
<proteinExistence type="predicted"/>
<feature type="transmembrane region" description="Helical" evidence="1">
    <location>
        <begin position="104"/>
        <end position="132"/>
    </location>
</feature>
<organism evidence="2 3">
    <name type="scientific">Cohnella thailandensis</name>
    <dbReference type="NCBI Taxonomy" id="557557"/>
    <lineage>
        <taxon>Bacteria</taxon>
        <taxon>Bacillati</taxon>
        <taxon>Bacillota</taxon>
        <taxon>Bacilli</taxon>
        <taxon>Bacillales</taxon>
        <taxon>Paenibacillaceae</taxon>
        <taxon>Cohnella</taxon>
    </lineage>
</organism>
<dbReference type="AlphaFoldDB" id="A0A841SR96"/>
<name>A0A841SR96_9BACL</name>
<evidence type="ECO:0000313" key="2">
    <source>
        <dbReference type="EMBL" id="MBB6633429.1"/>
    </source>
</evidence>
<reference evidence="2 3" key="1">
    <citation type="submission" date="2020-08" db="EMBL/GenBank/DDBJ databases">
        <title>Cohnella phylogeny.</title>
        <authorList>
            <person name="Dunlap C."/>
        </authorList>
    </citation>
    <scope>NUCLEOTIDE SEQUENCE [LARGE SCALE GENOMIC DNA]</scope>
    <source>
        <strain evidence="2 3">DSM 25241</strain>
    </source>
</reference>
<feature type="transmembrane region" description="Helical" evidence="1">
    <location>
        <begin position="239"/>
        <end position="262"/>
    </location>
</feature>
<gene>
    <name evidence="2" type="ORF">H7B67_04840</name>
</gene>
<protein>
    <submittedName>
        <fullName evidence="2">ABC transporter permease</fullName>
    </submittedName>
</protein>
<dbReference type="Proteomes" id="UP000535838">
    <property type="component" value="Unassembled WGS sequence"/>
</dbReference>
<keyword evidence="3" id="KW-1185">Reference proteome</keyword>
<feature type="transmembrane region" description="Helical" evidence="1">
    <location>
        <begin position="61"/>
        <end position="83"/>
    </location>
</feature>
<evidence type="ECO:0000256" key="1">
    <source>
        <dbReference type="SAM" id="Phobius"/>
    </source>
</evidence>
<comment type="caution">
    <text evidence="2">The sequence shown here is derived from an EMBL/GenBank/DDBJ whole genome shotgun (WGS) entry which is preliminary data.</text>
</comment>
<dbReference type="Pfam" id="PF12730">
    <property type="entry name" value="ABC2_membrane_4"/>
    <property type="match status" value="1"/>
</dbReference>
<keyword evidence="1" id="KW-0472">Membrane</keyword>
<dbReference type="PANTHER" id="PTHR37305">
    <property type="entry name" value="INTEGRAL MEMBRANE PROTEIN-RELATED"/>
    <property type="match status" value="1"/>
</dbReference>
<feature type="transmembrane region" description="Helical" evidence="1">
    <location>
        <begin position="183"/>
        <end position="206"/>
    </location>
</feature>